<evidence type="ECO:0000256" key="5">
    <source>
        <dbReference type="ARBA" id="ARBA00022989"/>
    </source>
</evidence>
<keyword evidence="4 7" id="KW-0812">Transmembrane</keyword>
<organism evidence="9 10">
    <name type="scientific">Edaphosphingomonas haloaromaticamans</name>
    <dbReference type="NCBI Taxonomy" id="653954"/>
    <lineage>
        <taxon>Bacteria</taxon>
        <taxon>Pseudomonadati</taxon>
        <taxon>Pseudomonadota</taxon>
        <taxon>Alphaproteobacteria</taxon>
        <taxon>Sphingomonadales</taxon>
        <taxon>Rhizorhabdaceae</taxon>
        <taxon>Edaphosphingomonas</taxon>
    </lineage>
</organism>
<feature type="transmembrane region" description="Helical" evidence="7">
    <location>
        <begin position="185"/>
        <end position="204"/>
    </location>
</feature>
<sequence length="347" mass="37237">MGEGQALASAAIALPAEVERGRRIPWIDATRGIGIFLVVLAHAERGFVEAGMMPLDPAVRDFDGAIYAFHMPLFFLLAGLHVEQALAAGRPAFLTEKLKAIAWPYLLWSTLHVLTVMATGSANRPLDLHDLAGIGVRPVAQFWFLYALFLCCLVVAAGWGRFRLLTVIAGTGIAAHAYFGSGNMILQTAQLFPFFLMGIAVGRWPAMRGEYLDTPTLATILLGGALIFAATRLLQTVVALGGADHTILFYVGAGAGIAMTTTLAIILRGRMPWLVRLGQASMAIYVAHTFFTAGFRMAVQKMGLALDPAWLLAIGTIVGLLGPLGLYEFAGRRKLSPILGLGKYVRS</sequence>
<dbReference type="GO" id="GO:0016413">
    <property type="term" value="F:O-acetyltransferase activity"/>
    <property type="evidence" value="ECO:0007669"/>
    <property type="project" value="TreeGrafter"/>
</dbReference>
<comment type="caution">
    <text evidence="9">The sequence shown here is derived from an EMBL/GenBank/DDBJ whole genome shotgun (WGS) entry which is preliminary data.</text>
</comment>
<keyword evidence="9" id="KW-0808">Transferase</keyword>
<feature type="transmembrane region" description="Helical" evidence="7">
    <location>
        <begin position="102"/>
        <end position="120"/>
    </location>
</feature>
<dbReference type="OrthoDB" id="9814956at2"/>
<evidence type="ECO:0000256" key="7">
    <source>
        <dbReference type="SAM" id="Phobius"/>
    </source>
</evidence>
<accession>A0A1S1HHE7</accession>
<dbReference type="GO" id="GO:0005886">
    <property type="term" value="C:plasma membrane"/>
    <property type="evidence" value="ECO:0007669"/>
    <property type="project" value="UniProtKB-SubCell"/>
</dbReference>
<feature type="domain" description="Acyltransferase 3" evidence="8">
    <location>
        <begin position="25"/>
        <end position="327"/>
    </location>
</feature>
<dbReference type="GO" id="GO:0009246">
    <property type="term" value="P:enterobacterial common antigen biosynthetic process"/>
    <property type="evidence" value="ECO:0007669"/>
    <property type="project" value="TreeGrafter"/>
</dbReference>
<keyword evidence="6 7" id="KW-0472">Membrane</keyword>
<feature type="transmembrane region" description="Helical" evidence="7">
    <location>
        <begin position="216"/>
        <end position="235"/>
    </location>
</feature>
<proteinExistence type="inferred from homology"/>
<feature type="transmembrane region" description="Helical" evidence="7">
    <location>
        <begin position="309"/>
        <end position="327"/>
    </location>
</feature>
<feature type="transmembrane region" description="Helical" evidence="7">
    <location>
        <begin position="140"/>
        <end position="157"/>
    </location>
</feature>
<dbReference type="PANTHER" id="PTHR40074">
    <property type="entry name" value="O-ACETYLTRANSFERASE WECH"/>
    <property type="match status" value="1"/>
</dbReference>
<evidence type="ECO:0000313" key="9">
    <source>
        <dbReference type="EMBL" id="OHT20876.1"/>
    </source>
</evidence>
<dbReference type="RefSeq" id="WP_070934267.1">
    <property type="nucleotide sequence ID" value="NZ_MIPT01000001.1"/>
</dbReference>
<gene>
    <name evidence="9" type="ORF">BHE75_02880</name>
</gene>
<feature type="transmembrane region" description="Helical" evidence="7">
    <location>
        <begin position="274"/>
        <end position="297"/>
    </location>
</feature>
<reference evidence="9 10" key="1">
    <citation type="submission" date="2016-09" db="EMBL/GenBank/DDBJ databases">
        <title>Metabolic pathway, cell adaptation mechanisms and a novel monoxygenase revealed through proteogenomic-transcription analysis of a Sphingomonas haloaromaticamans strain degrading the fungicide ortho-phenylphenol.</title>
        <authorList>
            <person name="Perruchon C."/>
            <person name="Papadopoulou E.S."/>
            <person name="Rousidou C."/>
            <person name="Vasileiadis S."/>
            <person name="Tanou G."/>
            <person name="Amoutzias G."/>
            <person name="Molassiotis A."/>
            <person name="Karpouzas D.G."/>
        </authorList>
    </citation>
    <scope>NUCLEOTIDE SEQUENCE [LARGE SCALE GENOMIC DNA]</scope>
    <source>
        <strain evidence="9 10">P3</strain>
    </source>
</reference>
<dbReference type="EMBL" id="MIPT01000001">
    <property type="protein sequence ID" value="OHT20876.1"/>
    <property type="molecule type" value="Genomic_DNA"/>
</dbReference>
<evidence type="ECO:0000256" key="3">
    <source>
        <dbReference type="ARBA" id="ARBA00022475"/>
    </source>
</evidence>
<feature type="transmembrane region" description="Helical" evidence="7">
    <location>
        <begin position="247"/>
        <end position="267"/>
    </location>
</feature>
<name>A0A1S1HHE7_9SPHN</name>
<evidence type="ECO:0000256" key="2">
    <source>
        <dbReference type="ARBA" id="ARBA00007400"/>
    </source>
</evidence>
<protein>
    <submittedName>
        <fullName evidence="9">Acyltransferase family protein</fullName>
    </submittedName>
</protein>
<dbReference type="Pfam" id="PF01757">
    <property type="entry name" value="Acyl_transf_3"/>
    <property type="match status" value="1"/>
</dbReference>
<evidence type="ECO:0000256" key="4">
    <source>
        <dbReference type="ARBA" id="ARBA00022692"/>
    </source>
</evidence>
<keyword evidence="3" id="KW-1003">Cell membrane</keyword>
<comment type="subcellular location">
    <subcellularLocation>
        <location evidence="1">Cell membrane</location>
        <topology evidence="1">Multi-pass membrane protein</topology>
    </subcellularLocation>
</comment>
<dbReference type="InterPro" id="IPR002656">
    <property type="entry name" value="Acyl_transf_3_dom"/>
</dbReference>
<dbReference type="PANTHER" id="PTHR40074:SF2">
    <property type="entry name" value="O-ACETYLTRANSFERASE WECH"/>
    <property type="match status" value="1"/>
</dbReference>
<keyword evidence="9" id="KW-0012">Acyltransferase</keyword>
<evidence type="ECO:0000256" key="1">
    <source>
        <dbReference type="ARBA" id="ARBA00004651"/>
    </source>
</evidence>
<evidence type="ECO:0000259" key="8">
    <source>
        <dbReference type="Pfam" id="PF01757"/>
    </source>
</evidence>
<feature type="transmembrane region" description="Helical" evidence="7">
    <location>
        <begin position="64"/>
        <end position="82"/>
    </location>
</feature>
<dbReference type="Proteomes" id="UP000179467">
    <property type="component" value="Unassembled WGS sequence"/>
</dbReference>
<evidence type="ECO:0000256" key="6">
    <source>
        <dbReference type="ARBA" id="ARBA00023136"/>
    </source>
</evidence>
<keyword evidence="5 7" id="KW-1133">Transmembrane helix</keyword>
<keyword evidence="10" id="KW-1185">Reference proteome</keyword>
<comment type="similarity">
    <text evidence="2">Belongs to the acyltransferase 3 family.</text>
</comment>
<dbReference type="AlphaFoldDB" id="A0A1S1HHE7"/>
<evidence type="ECO:0000313" key="10">
    <source>
        <dbReference type="Proteomes" id="UP000179467"/>
    </source>
</evidence>